<keyword evidence="3" id="KW-1185">Reference proteome</keyword>
<dbReference type="Proteomes" id="UP000442619">
    <property type="component" value="Unassembled WGS sequence"/>
</dbReference>
<reference evidence="2 3" key="1">
    <citation type="submission" date="2019-08" db="EMBL/GenBank/DDBJ databases">
        <title>In-depth cultivation of the pig gut microbiome towards novel bacterial diversity and tailored functional studies.</title>
        <authorList>
            <person name="Wylensek D."/>
            <person name="Hitch T.C.A."/>
            <person name="Clavel T."/>
        </authorList>
    </citation>
    <scope>NUCLEOTIDE SEQUENCE [LARGE SCALE GENOMIC DNA]</scope>
    <source>
        <strain evidence="2 3">CA-Schmier-601-WT-3</strain>
    </source>
</reference>
<proteinExistence type="predicted"/>
<dbReference type="AlphaFoldDB" id="A0A844FQY1"/>
<dbReference type="InterPro" id="IPR005490">
    <property type="entry name" value="LD_TPept_cat_dom"/>
</dbReference>
<dbReference type="Pfam" id="PF03734">
    <property type="entry name" value="YkuD"/>
    <property type="match status" value="1"/>
</dbReference>
<organism evidence="2 3">
    <name type="scientific">Sharpea porci</name>
    <dbReference type="NCBI Taxonomy" id="2652286"/>
    <lineage>
        <taxon>Bacteria</taxon>
        <taxon>Bacillati</taxon>
        <taxon>Bacillota</taxon>
        <taxon>Erysipelotrichia</taxon>
        <taxon>Erysipelotrichales</taxon>
        <taxon>Coprobacillaceae</taxon>
        <taxon>Sharpea</taxon>
    </lineage>
</organism>
<sequence length="224" mass="25483">MKNHVQYCAVREFMKNIDKRIADLLCSTILSQHTKHIVLVYGPYDHCEGVSYYQASLWRKVDGVFKKVLETMDARCGENGLSDHKISGDKTTPIGAYKLTEAFGFGENIGTNMPYHKLNEHSYWGDDTEAWGKYANRYYEGDHPADDKEHMVAHFQYEFGMNIGYNYDPVEYGKGSAIFLHCNGKGNTAGCVSVPSVIMQELMLEIKEPAYILIVPRIEDIANY</sequence>
<feature type="domain" description="L,D-TPase catalytic" evidence="1">
    <location>
        <begin position="68"/>
        <end position="202"/>
    </location>
</feature>
<gene>
    <name evidence="2" type="ORF">FYJ79_01720</name>
</gene>
<dbReference type="PANTHER" id="PTHR38589:SF1">
    <property type="entry name" value="BLR0621 PROTEIN"/>
    <property type="match status" value="1"/>
</dbReference>
<evidence type="ECO:0000259" key="1">
    <source>
        <dbReference type="Pfam" id="PF03734"/>
    </source>
</evidence>
<evidence type="ECO:0000313" key="3">
    <source>
        <dbReference type="Proteomes" id="UP000442619"/>
    </source>
</evidence>
<protein>
    <submittedName>
        <fullName evidence="2">L,D-transpeptidase family protein</fullName>
    </submittedName>
</protein>
<name>A0A844FQY1_9FIRM</name>
<dbReference type="EMBL" id="VUNM01000002">
    <property type="protein sequence ID" value="MST88317.1"/>
    <property type="molecule type" value="Genomic_DNA"/>
</dbReference>
<evidence type="ECO:0000313" key="2">
    <source>
        <dbReference type="EMBL" id="MST88317.1"/>
    </source>
</evidence>
<accession>A0A844FQY1</accession>
<dbReference type="GO" id="GO:0016740">
    <property type="term" value="F:transferase activity"/>
    <property type="evidence" value="ECO:0007669"/>
    <property type="project" value="InterPro"/>
</dbReference>
<comment type="caution">
    <text evidence="2">The sequence shown here is derived from an EMBL/GenBank/DDBJ whole genome shotgun (WGS) entry which is preliminary data.</text>
</comment>
<dbReference type="PANTHER" id="PTHR38589">
    <property type="entry name" value="BLR0621 PROTEIN"/>
    <property type="match status" value="1"/>
</dbReference>